<evidence type="ECO:0000313" key="2">
    <source>
        <dbReference type="Proteomes" id="UP000630718"/>
    </source>
</evidence>
<accession>A0A919EC31</accession>
<proteinExistence type="predicted"/>
<dbReference type="AlphaFoldDB" id="A0A919EC31"/>
<dbReference type="Proteomes" id="UP000630718">
    <property type="component" value="Unassembled WGS sequence"/>
</dbReference>
<comment type="caution">
    <text evidence="1">The sequence shown here is derived from an EMBL/GenBank/DDBJ whole genome shotgun (WGS) entry which is preliminary data.</text>
</comment>
<gene>
    <name evidence="1" type="ORF">GCM10018772_69410</name>
</gene>
<reference evidence="1" key="1">
    <citation type="journal article" date="2014" name="Int. J. Syst. Evol. Microbiol.">
        <title>Complete genome sequence of Corynebacterium casei LMG S-19264T (=DSM 44701T), isolated from a smear-ripened cheese.</title>
        <authorList>
            <consortium name="US DOE Joint Genome Institute (JGI-PGF)"/>
            <person name="Walter F."/>
            <person name="Albersmeier A."/>
            <person name="Kalinowski J."/>
            <person name="Ruckert C."/>
        </authorList>
    </citation>
    <scope>NUCLEOTIDE SEQUENCE</scope>
    <source>
        <strain evidence="1">JCM 4477</strain>
    </source>
</reference>
<dbReference type="EMBL" id="BNBI01000023">
    <property type="protein sequence ID" value="GHF33866.1"/>
    <property type="molecule type" value="Genomic_DNA"/>
</dbReference>
<sequence>MPGNAAELSARVRHDEAIRRDRINAVLDLGNVISTHRQVMWKRGDATRRRAGTERLEALRDESHMTRRK</sequence>
<reference evidence="1" key="2">
    <citation type="submission" date="2020-09" db="EMBL/GenBank/DDBJ databases">
        <authorList>
            <person name="Sun Q."/>
            <person name="Ohkuma M."/>
        </authorList>
    </citation>
    <scope>NUCLEOTIDE SEQUENCE</scope>
    <source>
        <strain evidence="1">JCM 4477</strain>
    </source>
</reference>
<organism evidence="1 2">
    <name type="scientific">Streptomyces fumanus</name>
    <dbReference type="NCBI Taxonomy" id="67302"/>
    <lineage>
        <taxon>Bacteria</taxon>
        <taxon>Bacillati</taxon>
        <taxon>Actinomycetota</taxon>
        <taxon>Actinomycetes</taxon>
        <taxon>Kitasatosporales</taxon>
        <taxon>Streptomycetaceae</taxon>
        <taxon>Streptomyces</taxon>
    </lineage>
</organism>
<evidence type="ECO:0000313" key="1">
    <source>
        <dbReference type="EMBL" id="GHF33866.1"/>
    </source>
</evidence>
<protein>
    <submittedName>
        <fullName evidence="1">Uncharacterized protein</fullName>
    </submittedName>
</protein>
<keyword evidence="2" id="KW-1185">Reference proteome</keyword>
<dbReference type="RefSeq" id="WP_190208451.1">
    <property type="nucleotide sequence ID" value="NZ_BNBI01000023.1"/>
</dbReference>
<name>A0A919EC31_9ACTN</name>